<dbReference type="InterPro" id="IPR055357">
    <property type="entry name" value="LRR_At1g61320_AtMIF1"/>
</dbReference>
<evidence type="ECO:0000313" key="3">
    <source>
        <dbReference type="Proteomes" id="UP001152484"/>
    </source>
</evidence>
<dbReference type="SUPFAM" id="SSF52047">
    <property type="entry name" value="RNI-like"/>
    <property type="match status" value="1"/>
</dbReference>
<dbReference type="PANTHER" id="PTHR34145">
    <property type="entry name" value="OS02G0105600 PROTEIN"/>
    <property type="match status" value="1"/>
</dbReference>
<accession>A0A9P0YSC6</accession>
<dbReference type="Gene3D" id="1.20.1280.50">
    <property type="match status" value="1"/>
</dbReference>
<comment type="caution">
    <text evidence="2">The sequence shown here is derived from an EMBL/GenBank/DDBJ whole genome shotgun (WGS) entry which is preliminary data.</text>
</comment>
<feature type="domain" description="F-box" evidence="1">
    <location>
        <begin position="36"/>
        <end position="84"/>
    </location>
</feature>
<dbReference type="InterPro" id="IPR036047">
    <property type="entry name" value="F-box-like_dom_sf"/>
</dbReference>
<dbReference type="InterPro" id="IPR001810">
    <property type="entry name" value="F-box_dom"/>
</dbReference>
<protein>
    <recommendedName>
        <fullName evidence="1">F-box domain-containing protein</fullName>
    </recommendedName>
</protein>
<proteinExistence type="predicted"/>
<sequence length="581" mass="66225">MEKLKQAPDDAWRVQACRKRSLDRLSFQEGREDPVLNNITQLPPEIICHILSLLPVKDCVRARFSTALWKDLPDHRPDLHFDPLTVFGKSIVYPLRHILNTKFVNIVHRFMEVWMGQKMGKLVVEFALVNEHASHIDSWVETSIRKGVEEIQLNFRGLREGKERYVFPSHLLNLGKAGGAAPPCRLKNLSLTFCKLHLSRECISCLRNLTALHLNHVPLAERGFRRLLSRASNLLSLSLHSCPMPFLLSIHGPHLRLKKLSIKNLSGIQLNCPSLEVFEYSGHSCDVTFIDVPLLREISHETASGYAHAFDHLTANSPSLEVLFLTLTSQVQPFFASLARRSLKKLKIRAINPKPFDLRALSCMLNACPLLQIFELQCSNCYDPMQVVETQFPEQPHFELKTVKFSGAIRYWNVKELAAYLLKNAVALEQIFIQDRHSLAKIEDWMPLQEISPSVQVVILGRNDEYGRWLGLFNPVIIDVVQLSVQHKPLTPSGPLGSQPKPVQNTEIRLLSVMITSVVTPRSGLPIHPKQNHSGTRTPRTRCTRMKELFFCSFFICTSHLSHTFHAIQRSAIFNIFFSLF</sequence>
<dbReference type="Gene3D" id="3.80.10.10">
    <property type="entry name" value="Ribonuclease Inhibitor"/>
    <property type="match status" value="1"/>
</dbReference>
<dbReference type="InterPro" id="IPR053772">
    <property type="entry name" value="At1g61320/At1g61330-like"/>
</dbReference>
<dbReference type="OrthoDB" id="1932213at2759"/>
<dbReference type="AlphaFoldDB" id="A0A9P0YSC6"/>
<dbReference type="Pfam" id="PF23622">
    <property type="entry name" value="LRR_At1g61320_AtMIF1"/>
    <property type="match status" value="1"/>
</dbReference>
<organism evidence="2 3">
    <name type="scientific">Cuscuta europaea</name>
    <name type="common">European dodder</name>
    <dbReference type="NCBI Taxonomy" id="41803"/>
    <lineage>
        <taxon>Eukaryota</taxon>
        <taxon>Viridiplantae</taxon>
        <taxon>Streptophyta</taxon>
        <taxon>Embryophyta</taxon>
        <taxon>Tracheophyta</taxon>
        <taxon>Spermatophyta</taxon>
        <taxon>Magnoliopsida</taxon>
        <taxon>eudicotyledons</taxon>
        <taxon>Gunneridae</taxon>
        <taxon>Pentapetalae</taxon>
        <taxon>asterids</taxon>
        <taxon>lamiids</taxon>
        <taxon>Solanales</taxon>
        <taxon>Convolvulaceae</taxon>
        <taxon>Cuscuteae</taxon>
        <taxon>Cuscuta</taxon>
        <taxon>Cuscuta subgen. Cuscuta</taxon>
    </lineage>
</organism>
<dbReference type="SUPFAM" id="SSF81383">
    <property type="entry name" value="F-box domain"/>
    <property type="match status" value="1"/>
</dbReference>
<dbReference type="PROSITE" id="PS50181">
    <property type="entry name" value="FBOX"/>
    <property type="match status" value="1"/>
</dbReference>
<dbReference type="Proteomes" id="UP001152484">
    <property type="component" value="Unassembled WGS sequence"/>
</dbReference>
<gene>
    <name evidence="2" type="ORF">CEURO_LOCUS5304</name>
</gene>
<reference evidence="2" key="1">
    <citation type="submission" date="2022-07" db="EMBL/GenBank/DDBJ databases">
        <authorList>
            <person name="Macas J."/>
            <person name="Novak P."/>
            <person name="Neumann P."/>
        </authorList>
    </citation>
    <scope>NUCLEOTIDE SEQUENCE</scope>
</reference>
<dbReference type="Pfam" id="PF00646">
    <property type="entry name" value="F-box"/>
    <property type="match status" value="1"/>
</dbReference>
<name>A0A9P0YSC6_CUSEU</name>
<evidence type="ECO:0000259" key="1">
    <source>
        <dbReference type="PROSITE" id="PS50181"/>
    </source>
</evidence>
<dbReference type="InterPro" id="IPR032675">
    <property type="entry name" value="LRR_dom_sf"/>
</dbReference>
<keyword evidence="3" id="KW-1185">Reference proteome</keyword>
<dbReference type="PANTHER" id="PTHR34145:SF28">
    <property type="entry name" value="F-BOX DOMAIN-CONTAINING PROTEIN"/>
    <property type="match status" value="1"/>
</dbReference>
<evidence type="ECO:0000313" key="2">
    <source>
        <dbReference type="EMBL" id="CAH9074768.1"/>
    </source>
</evidence>
<dbReference type="EMBL" id="CAMAPE010000009">
    <property type="protein sequence ID" value="CAH9074768.1"/>
    <property type="molecule type" value="Genomic_DNA"/>
</dbReference>